<evidence type="ECO:0008006" key="4">
    <source>
        <dbReference type="Google" id="ProtNLM"/>
    </source>
</evidence>
<feature type="region of interest" description="Disordered" evidence="1">
    <location>
        <begin position="118"/>
        <end position="145"/>
    </location>
</feature>
<name>A0A8J3E4G8_9PROT</name>
<organism evidence="2 3">
    <name type="scientific">Aliidongia dinghuensis</name>
    <dbReference type="NCBI Taxonomy" id="1867774"/>
    <lineage>
        <taxon>Bacteria</taxon>
        <taxon>Pseudomonadati</taxon>
        <taxon>Pseudomonadota</taxon>
        <taxon>Alphaproteobacteria</taxon>
        <taxon>Rhodospirillales</taxon>
        <taxon>Dongiaceae</taxon>
        <taxon>Aliidongia</taxon>
    </lineage>
</organism>
<protein>
    <recommendedName>
        <fullName evidence="4">Porin</fullName>
    </recommendedName>
</protein>
<proteinExistence type="predicted"/>
<dbReference type="Proteomes" id="UP000646365">
    <property type="component" value="Unassembled WGS sequence"/>
</dbReference>
<evidence type="ECO:0000313" key="3">
    <source>
        <dbReference type="Proteomes" id="UP000646365"/>
    </source>
</evidence>
<accession>A0A8J3E4G8</accession>
<comment type="caution">
    <text evidence="2">The sequence shown here is derived from an EMBL/GenBank/DDBJ whole genome shotgun (WGS) entry which is preliminary data.</text>
</comment>
<feature type="compositionally biased region" description="Low complexity" evidence="1">
    <location>
        <begin position="8"/>
        <end position="19"/>
    </location>
</feature>
<dbReference type="RefSeq" id="WP_189048289.1">
    <property type="nucleotide sequence ID" value="NZ_BMJQ01000009.1"/>
</dbReference>
<gene>
    <name evidence="2" type="ORF">GCM10011611_36260</name>
</gene>
<dbReference type="InterPro" id="IPR023614">
    <property type="entry name" value="Porin_dom_sf"/>
</dbReference>
<sequence length="469" mass="49222">MTEQVQSLQAQLKAAQAAPPALPGTPVTQNPGNLPGISVVPPYTLLAPGPPDAVPKVAAAPVSSGGDRLKLSVSGQVDRMEIYGNDGRSSTVRNVDNNISSSRLRFVAEGRINQNTSAGANFEAQMTPNSSSNTSLTQDSPSSVTNFTPTGGTTASNTGGTFTARQVEVYLQNKQWGGLRLGFGSTASYQVPENDLSGTFIATYPNVADIDGGFAFRQRGAALIPGTTKGTFINSPANAFGPAVGTVYNFMDGLVRDDRIRYDTPVWNGLQLSASLVDGGAFDVALRYAGTWEGAKFAAAFGFADADGRNHAAPSNPYGYAAGLTTPGTGPLQATTIADASANESKQYSGSASVLLPSGFNLTIAGGQRDVKYTDPLGKPITPVYYYGKLGYLTKFWDFGSSAFAVDFLQNDELNFAGDTARSYGIAFEQTIDDAGLELFVAGHHETLSRSFASYNAINIVTAGARVRF</sequence>
<dbReference type="AlphaFoldDB" id="A0A8J3E4G8"/>
<reference evidence="2" key="1">
    <citation type="journal article" date="2014" name="Int. J. Syst. Evol. Microbiol.">
        <title>Complete genome sequence of Corynebacterium casei LMG S-19264T (=DSM 44701T), isolated from a smear-ripened cheese.</title>
        <authorList>
            <consortium name="US DOE Joint Genome Institute (JGI-PGF)"/>
            <person name="Walter F."/>
            <person name="Albersmeier A."/>
            <person name="Kalinowski J."/>
            <person name="Ruckert C."/>
        </authorList>
    </citation>
    <scope>NUCLEOTIDE SEQUENCE</scope>
    <source>
        <strain evidence="2">CGMCC 1.15725</strain>
    </source>
</reference>
<evidence type="ECO:0000256" key="1">
    <source>
        <dbReference type="SAM" id="MobiDB-lite"/>
    </source>
</evidence>
<dbReference type="EMBL" id="BMJQ01000009">
    <property type="protein sequence ID" value="GGF26997.1"/>
    <property type="molecule type" value="Genomic_DNA"/>
</dbReference>
<dbReference type="Gene3D" id="2.40.160.10">
    <property type="entry name" value="Porin"/>
    <property type="match status" value="1"/>
</dbReference>
<reference evidence="2" key="2">
    <citation type="submission" date="2020-09" db="EMBL/GenBank/DDBJ databases">
        <authorList>
            <person name="Sun Q."/>
            <person name="Zhou Y."/>
        </authorList>
    </citation>
    <scope>NUCLEOTIDE SEQUENCE</scope>
    <source>
        <strain evidence="2">CGMCC 1.15725</strain>
    </source>
</reference>
<keyword evidence="3" id="KW-1185">Reference proteome</keyword>
<evidence type="ECO:0000313" key="2">
    <source>
        <dbReference type="EMBL" id="GGF26997.1"/>
    </source>
</evidence>
<feature type="region of interest" description="Disordered" evidence="1">
    <location>
        <begin position="1"/>
        <end position="33"/>
    </location>
</feature>
<dbReference type="SUPFAM" id="SSF56935">
    <property type="entry name" value="Porins"/>
    <property type="match status" value="1"/>
</dbReference>